<keyword evidence="3" id="KW-1185">Reference proteome</keyword>
<accession>A0ABS3ABU9</accession>
<evidence type="ECO:0000313" key="3">
    <source>
        <dbReference type="Proteomes" id="UP000772591"/>
    </source>
</evidence>
<name>A0ABS3ABU9_9PSED</name>
<comment type="caution">
    <text evidence="2">The sequence shown here is derived from an EMBL/GenBank/DDBJ whole genome shotgun (WGS) entry which is preliminary data.</text>
</comment>
<organism evidence="2 3">
    <name type="scientific">Pseudomonas gregormendelii</name>
    <dbReference type="NCBI Taxonomy" id="1628277"/>
    <lineage>
        <taxon>Bacteria</taxon>
        <taxon>Pseudomonadati</taxon>
        <taxon>Pseudomonadota</taxon>
        <taxon>Gammaproteobacteria</taxon>
        <taxon>Pseudomonadales</taxon>
        <taxon>Pseudomonadaceae</taxon>
        <taxon>Pseudomonas</taxon>
    </lineage>
</organism>
<gene>
    <name evidence="2" type="ORF">IMW75_03285</name>
</gene>
<feature type="coiled-coil region" evidence="1">
    <location>
        <begin position="130"/>
        <end position="166"/>
    </location>
</feature>
<dbReference type="Proteomes" id="UP000772591">
    <property type="component" value="Unassembled WGS sequence"/>
</dbReference>
<protein>
    <submittedName>
        <fullName evidence="2">Uncharacterized protein</fullName>
    </submittedName>
</protein>
<reference evidence="2 3" key="1">
    <citation type="journal article" date="2021" name="Int. J. Syst. Evol. Microbiol.">
        <title>Pseudomonas piscium sp. nov., Pseudomonas pisciculturae sp. nov., Pseudomonas mucoides sp. nov. and Pseudomonas neuropathica sp. nov. isolated from rainbow trout.</title>
        <authorList>
            <person name="Duman M."/>
            <person name="Mulet M."/>
            <person name="Altun S."/>
            <person name="Saticioglu I.B."/>
            <person name="Gomila M."/>
            <person name="Lalucat J."/>
            <person name="Garcia-Valdes E."/>
        </authorList>
    </citation>
    <scope>NUCLEOTIDE SEQUENCE [LARGE SCALE GENOMIC DNA]</scope>
    <source>
        <strain evidence="2 3">LMG 28632</strain>
    </source>
</reference>
<dbReference type="RefSeq" id="WP_205891859.1">
    <property type="nucleotide sequence ID" value="NZ_JADEVO010000003.1"/>
</dbReference>
<dbReference type="EMBL" id="JADEVO010000003">
    <property type="protein sequence ID" value="MBN3964308.1"/>
    <property type="molecule type" value="Genomic_DNA"/>
</dbReference>
<sequence>MSKQTPETPKQSQLFQPDPEHLKMLQDFAVERYKQDIQCDIEGRECIGALEQFDIEHLHCALDKYHELVSAGYTPSDKYLPVSVPGPFALIIMYLLKPEEVQEAEISAIRANIEAAYLEQLSTDKNLAIEKEIESQLASERRKVQQAKLESEAKAEQAMRDRVRAEVLAALGGGQ</sequence>
<evidence type="ECO:0000256" key="1">
    <source>
        <dbReference type="SAM" id="Coils"/>
    </source>
</evidence>
<keyword evidence="1" id="KW-0175">Coiled coil</keyword>
<evidence type="ECO:0000313" key="2">
    <source>
        <dbReference type="EMBL" id="MBN3964308.1"/>
    </source>
</evidence>
<proteinExistence type="predicted"/>